<name>A0A6N6M386_9FLAO</name>
<dbReference type="EMBL" id="WACR01000007">
    <property type="protein sequence ID" value="KAB1063679.1"/>
    <property type="molecule type" value="Genomic_DNA"/>
</dbReference>
<evidence type="ECO:0000256" key="1">
    <source>
        <dbReference type="ARBA" id="ARBA00022729"/>
    </source>
</evidence>
<dbReference type="AlphaFoldDB" id="A0A6N6M386"/>
<keyword evidence="1 2" id="KW-0732">Signal</keyword>
<dbReference type="OrthoDB" id="1652165at2"/>
<keyword evidence="5" id="KW-1185">Reference proteome</keyword>
<dbReference type="NCBIfam" id="TIGR04183">
    <property type="entry name" value="Por_Secre_tail"/>
    <property type="match status" value="1"/>
</dbReference>
<protein>
    <submittedName>
        <fullName evidence="4">T9SS type A sorting domain-containing protein</fullName>
    </submittedName>
</protein>
<accession>A0A6N6M386</accession>
<reference evidence="4 5" key="1">
    <citation type="submission" date="2019-09" db="EMBL/GenBank/DDBJ databases">
        <title>Genomes of Cryomorphaceae.</title>
        <authorList>
            <person name="Bowman J.P."/>
        </authorList>
    </citation>
    <scope>NUCLEOTIDE SEQUENCE [LARGE SCALE GENOMIC DNA]</scope>
    <source>
        <strain evidence="4 5">KCTC 52047</strain>
    </source>
</reference>
<evidence type="ECO:0000313" key="4">
    <source>
        <dbReference type="EMBL" id="KAB1063679.1"/>
    </source>
</evidence>
<proteinExistence type="predicted"/>
<feature type="domain" description="Secretion system C-terminal sorting" evidence="3">
    <location>
        <begin position="972"/>
        <end position="1037"/>
    </location>
</feature>
<organism evidence="4 5">
    <name type="scientific">Salibacter halophilus</name>
    <dbReference type="NCBI Taxonomy" id="1803916"/>
    <lineage>
        <taxon>Bacteria</taxon>
        <taxon>Pseudomonadati</taxon>
        <taxon>Bacteroidota</taxon>
        <taxon>Flavobacteriia</taxon>
        <taxon>Flavobacteriales</taxon>
        <taxon>Salibacteraceae</taxon>
        <taxon>Salibacter</taxon>
    </lineage>
</organism>
<dbReference type="Proteomes" id="UP000435357">
    <property type="component" value="Unassembled WGS sequence"/>
</dbReference>
<gene>
    <name evidence="4" type="ORF">F3059_08920</name>
</gene>
<feature type="chain" id="PRO_5026927354" evidence="2">
    <location>
        <begin position="23"/>
        <end position="1038"/>
    </location>
</feature>
<dbReference type="RefSeq" id="WP_151168369.1">
    <property type="nucleotide sequence ID" value="NZ_WACR01000007.1"/>
</dbReference>
<evidence type="ECO:0000256" key="2">
    <source>
        <dbReference type="SAM" id="SignalP"/>
    </source>
</evidence>
<dbReference type="Pfam" id="PF18962">
    <property type="entry name" value="Por_Secre_tail"/>
    <property type="match status" value="1"/>
</dbReference>
<evidence type="ECO:0000259" key="3">
    <source>
        <dbReference type="Pfam" id="PF18962"/>
    </source>
</evidence>
<feature type="signal peptide" evidence="2">
    <location>
        <begin position="1"/>
        <end position="22"/>
    </location>
</feature>
<dbReference type="InterPro" id="IPR026444">
    <property type="entry name" value="Secre_tail"/>
</dbReference>
<sequence>MKTYFSFFAIAVLSILNGIALGQTTISIDFETANDGYSTSDDYGSGYEDFFNRTNSNLPSCNNEDGYFWGFEDMTSGNKVMNLDQINITGGTEFTFSIDMVAHHYNDWDNSDAFEIDYSIDGGPYTPLMHVRNNGGTYNELPSLDTDFDGIGDCGAGTLPALTTGSSGCSTSSSDFATFSTTITGLSGSSILNIRLTAINCTSSDEGLYFDNIEVTHNGGTGIAPPSTFEANSTNISTTSLDWTKNSDNNDVIIAKNTSNSFGTPSDGTSYSVGNTLGGAEIIYKGGATSYIDECLDGDQQYFYQIWSFDSNDDYSSELSDDATTATKEISGGGGATYTETFSNLGPYGGYQTETWSGDNGFGTWTATDARTDRTINGAAITVENGELTSPTISGGIDNLTLTTERQFSGGSGNLTVKVNGSTVGTIPYSGSSQTSTINNINVSGNFTLVIDNQGNGDRVAMDDLTWDQPGGAAQSSTTQNGNWSSTSTWIAGTLPTSTNDIAVKNDLTIDGDFTCDTLVLNSGASLTVSSGNSLTVNGIFVNNGTVTIEDDGALIQTASSDNNCGSGSYTVERTGGNSSSAYDGWSTPIDGVSIHDNSGVFSSSNPCDIFAFDGSDQSWKYDFATNYSTTCNGNGVTFSSQYLISGADGNMDAGRGYLVPGNSTATRVFSGSTINNGNHTHSLGTGMNPGGSTNWSDDYWNLVGNPYPSAISVSDFLTANSSNLTTSAVYVWSDDGTSGSGYTESDYITINGSGSTGAVNGSNITNGNIASTQGFFVQGTGSGGNITFTNSMRTTGNDQFRSSQSLPRFWLSLNDNRISSQMLIAFPGGATDEFEKMYDAPRYYGQNHLNISSQLPSDSTAMVIQGMEMIGADTIKEINLLVEVDTTKEVVFDLDSIELIDEDIKIYLKDQLHDSLTDIRKNSYITTLDSGKYRSRFSIVLDSRIDDGSDSGNGGQTGIEEIENNFKSYYANQAIHIQNNSSKTIDECKVYDVSGKVVFYSSKNKSAYYTPNLSNGMYFVDFTFKDKKHYQVKFIIH</sequence>
<comment type="caution">
    <text evidence="4">The sequence shown here is derived from an EMBL/GenBank/DDBJ whole genome shotgun (WGS) entry which is preliminary data.</text>
</comment>
<evidence type="ECO:0000313" key="5">
    <source>
        <dbReference type="Proteomes" id="UP000435357"/>
    </source>
</evidence>